<dbReference type="PANTHER" id="PTHR34824">
    <property type="entry name" value="HEAT-INDUCIBLE TRANSCRIPTION REPRESSOR HRCA"/>
    <property type="match status" value="1"/>
</dbReference>
<dbReference type="InterPro" id="IPR021153">
    <property type="entry name" value="HrcA_C"/>
</dbReference>
<gene>
    <name evidence="5" type="primary">hrcA</name>
    <name evidence="7" type="ORF">OIE46_01930</name>
</gene>
<dbReference type="AlphaFoldDB" id="A0AAX3F0F1"/>
<dbReference type="Proteomes" id="UP001164481">
    <property type="component" value="Chromosome"/>
</dbReference>
<organism evidence="7 8">
    <name type="scientific">Mycoplasmopsis synoviae</name>
    <name type="common">Mycoplasma synoviae</name>
    <dbReference type="NCBI Taxonomy" id="2109"/>
    <lineage>
        <taxon>Bacteria</taxon>
        <taxon>Bacillati</taxon>
        <taxon>Mycoplasmatota</taxon>
        <taxon>Mycoplasmoidales</taxon>
        <taxon>Metamycoplasmataceae</taxon>
        <taxon>Mycoplasmopsis</taxon>
    </lineage>
</organism>
<dbReference type="InterPro" id="IPR036390">
    <property type="entry name" value="WH_DNA-bd_sf"/>
</dbReference>
<dbReference type="SUPFAM" id="SSF46785">
    <property type="entry name" value="Winged helix' DNA-binding domain"/>
    <property type="match status" value="1"/>
</dbReference>
<dbReference type="GO" id="GO:0045892">
    <property type="term" value="P:negative regulation of DNA-templated transcription"/>
    <property type="evidence" value="ECO:0007669"/>
    <property type="project" value="UniProtKB-UniRule"/>
</dbReference>
<keyword evidence="3 5" id="KW-0346">Stress response</keyword>
<dbReference type="HAMAP" id="MF_00081">
    <property type="entry name" value="HrcA"/>
    <property type="match status" value="1"/>
</dbReference>
<evidence type="ECO:0000256" key="4">
    <source>
        <dbReference type="ARBA" id="ARBA00023163"/>
    </source>
</evidence>
<reference evidence="7" key="1">
    <citation type="submission" date="2022-10" db="EMBL/GenBank/DDBJ databases">
        <authorList>
            <person name="Wei X."/>
        </authorList>
    </citation>
    <scope>NUCLEOTIDE SEQUENCE</scope>
    <source>
        <strain evidence="7">SD2</strain>
    </source>
</reference>
<evidence type="ECO:0000313" key="7">
    <source>
        <dbReference type="EMBL" id="UZW64807.1"/>
    </source>
</evidence>
<dbReference type="InterPro" id="IPR002571">
    <property type="entry name" value="HrcA"/>
</dbReference>
<evidence type="ECO:0000256" key="1">
    <source>
        <dbReference type="ARBA" id="ARBA00022491"/>
    </source>
</evidence>
<dbReference type="Gene3D" id="1.10.10.10">
    <property type="entry name" value="Winged helix-like DNA-binding domain superfamily/Winged helix DNA-binding domain"/>
    <property type="match status" value="1"/>
</dbReference>
<protein>
    <recommendedName>
        <fullName evidence="5">Heat-inducible transcription repressor HrcA</fullName>
    </recommendedName>
</protein>
<dbReference type="SUPFAM" id="SSF55781">
    <property type="entry name" value="GAF domain-like"/>
    <property type="match status" value="1"/>
</dbReference>
<dbReference type="EMBL" id="CP107525">
    <property type="protein sequence ID" value="UZW64807.1"/>
    <property type="molecule type" value="Genomic_DNA"/>
</dbReference>
<evidence type="ECO:0000256" key="2">
    <source>
        <dbReference type="ARBA" id="ARBA00023015"/>
    </source>
</evidence>
<dbReference type="InterPro" id="IPR036388">
    <property type="entry name" value="WH-like_DNA-bd_sf"/>
</dbReference>
<dbReference type="RefSeq" id="WP_011283496.1">
    <property type="nucleotide sequence ID" value="NZ_CP069379.1"/>
</dbReference>
<dbReference type="SMR" id="A0AAX3F0F1"/>
<accession>A0AAX3F0F1</accession>
<reference evidence="7" key="2">
    <citation type="submission" date="2022-11" db="EMBL/GenBank/DDBJ databases">
        <title>complete genomes of mycoplasma synoviae ZX313 strain and SD2 strain.</title>
        <authorList>
            <person name="Zhong Q."/>
        </authorList>
    </citation>
    <scope>NUCLEOTIDE SEQUENCE</scope>
    <source>
        <strain evidence="7">SD2</strain>
    </source>
</reference>
<dbReference type="PANTHER" id="PTHR34824:SF1">
    <property type="entry name" value="HEAT-INDUCIBLE TRANSCRIPTION REPRESSOR HRCA"/>
    <property type="match status" value="1"/>
</dbReference>
<evidence type="ECO:0000256" key="5">
    <source>
        <dbReference type="HAMAP-Rule" id="MF_00081"/>
    </source>
</evidence>
<sequence length="340" mass="38671">MKQLKKQHEEILKAVVGAYLTQKNEISSALLVKNYGIKFSPAKVRYLMTALEDEGLLVKETKSSGRKPTNKGLEYYAKFLSNAFDLKLINNLEKIFLNRKDNIYNTIEEVTKELASLTGATFVTKFKDPNLILKSINLFEVSESLATIILVVSNGEVLSRKIDIPENKAIKISDLKIAMNIFQDNLIDCKLIDLEKRILLLKDILAEKIIQYEDVIESYVKSILGIGIKSQIYGRENIILSRKIAREDVNEILNILEKNSIWDALEKNSNDFEEIRISINSKGAFFSKRIDENNNLTEISVVAPNESDSNSIKSGIMLLTKIITNNINEKEKDKNERKHS</sequence>
<proteinExistence type="inferred from homology"/>
<evidence type="ECO:0000313" key="8">
    <source>
        <dbReference type="Proteomes" id="UP001164481"/>
    </source>
</evidence>
<evidence type="ECO:0000256" key="3">
    <source>
        <dbReference type="ARBA" id="ARBA00023016"/>
    </source>
</evidence>
<comment type="similarity">
    <text evidence="5">Belongs to the HrcA family.</text>
</comment>
<keyword evidence="4 5" id="KW-0804">Transcription</keyword>
<evidence type="ECO:0000259" key="6">
    <source>
        <dbReference type="Pfam" id="PF01628"/>
    </source>
</evidence>
<dbReference type="Pfam" id="PF01628">
    <property type="entry name" value="HrcA"/>
    <property type="match status" value="1"/>
</dbReference>
<dbReference type="GO" id="GO:0003677">
    <property type="term" value="F:DNA binding"/>
    <property type="evidence" value="ECO:0007669"/>
    <property type="project" value="InterPro"/>
</dbReference>
<keyword evidence="1 5" id="KW-0678">Repressor</keyword>
<comment type="function">
    <text evidence="5">Negative regulator of class I heat shock genes (grpE-dnaK-dnaJ and groELS operons). Prevents heat-shock induction of these operons.</text>
</comment>
<name>A0AAX3F0F1_MYCSY</name>
<dbReference type="PIRSF" id="PIRSF005485">
    <property type="entry name" value="HrcA"/>
    <property type="match status" value="1"/>
</dbReference>
<feature type="domain" description="Heat-inducible transcription repressor HrcA C-terminal" evidence="6">
    <location>
        <begin position="106"/>
        <end position="283"/>
    </location>
</feature>
<keyword evidence="2 5" id="KW-0805">Transcription regulation</keyword>